<evidence type="ECO:0000256" key="1">
    <source>
        <dbReference type="ARBA" id="ARBA00004123"/>
    </source>
</evidence>
<dbReference type="InterPro" id="IPR036236">
    <property type="entry name" value="Znf_C2H2_sf"/>
</dbReference>
<evidence type="ECO:0000256" key="5">
    <source>
        <dbReference type="ARBA" id="ARBA00022833"/>
    </source>
</evidence>
<evidence type="ECO:0000256" key="6">
    <source>
        <dbReference type="ARBA" id="ARBA00023242"/>
    </source>
</evidence>
<dbReference type="PANTHER" id="PTHR24406">
    <property type="entry name" value="TRANSCRIPTIONAL REPRESSOR CTCFL-RELATED"/>
    <property type="match status" value="1"/>
</dbReference>
<dbReference type="Gene3D" id="3.40.1800.20">
    <property type="match status" value="1"/>
</dbReference>
<keyword evidence="4 7" id="KW-0863">Zinc-finger</keyword>
<dbReference type="InterPro" id="IPR012934">
    <property type="entry name" value="Znf_AD"/>
</dbReference>
<dbReference type="Pfam" id="PF07776">
    <property type="entry name" value="zf-AD"/>
    <property type="match status" value="1"/>
</dbReference>
<dbReference type="InterPro" id="IPR050888">
    <property type="entry name" value="ZnF_C2H2-type_TF"/>
</dbReference>
<evidence type="ECO:0000256" key="3">
    <source>
        <dbReference type="ARBA" id="ARBA00022737"/>
    </source>
</evidence>
<gene>
    <name evidence="11" type="primary">HaOG214945</name>
    <name evidence="11" type="ORF">B5X24_HaOG214945</name>
</gene>
<accession>A0A2W1BCX4</accession>
<dbReference type="PROSITE" id="PS00028">
    <property type="entry name" value="ZINC_FINGER_C2H2_1"/>
    <property type="match status" value="1"/>
</dbReference>
<dbReference type="Gene3D" id="3.30.160.60">
    <property type="entry name" value="Classic Zinc Finger"/>
    <property type="match status" value="2"/>
</dbReference>
<keyword evidence="12" id="KW-1185">Reference proteome</keyword>
<dbReference type="SUPFAM" id="SSF57667">
    <property type="entry name" value="beta-beta-alpha zinc fingers"/>
    <property type="match status" value="1"/>
</dbReference>
<organism evidence="11 12">
    <name type="scientific">Helicoverpa armigera</name>
    <name type="common">Cotton bollworm</name>
    <name type="synonym">Heliothis armigera</name>
    <dbReference type="NCBI Taxonomy" id="29058"/>
    <lineage>
        <taxon>Eukaryota</taxon>
        <taxon>Metazoa</taxon>
        <taxon>Ecdysozoa</taxon>
        <taxon>Arthropoda</taxon>
        <taxon>Hexapoda</taxon>
        <taxon>Insecta</taxon>
        <taxon>Pterygota</taxon>
        <taxon>Neoptera</taxon>
        <taxon>Endopterygota</taxon>
        <taxon>Lepidoptera</taxon>
        <taxon>Glossata</taxon>
        <taxon>Ditrysia</taxon>
        <taxon>Noctuoidea</taxon>
        <taxon>Noctuidae</taxon>
        <taxon>Heliothinae</taxon>
        <taxon>Helicoverpa</taxon>
    </lineage>
</organism>
<dbReference type="InterPro" id="IPR013087">
    <property type="entry name" value="Znf_C2H2_type"/>
</dbReference>
<evidence type="ECO:0000256" key="4">
    <source>
        <dbReference type="ARBA" id="ARBA00022771"/>
    </source>
</evidence>
<dbReference type="EMBL" id="KZ150472">
    <property type="protein sequence ID" value="PZC70760.1"/>
    <property type="molecule type" value="Genomic_DNA"/>
</dbReference>
<comment type="caution">
    <text evidence="8">Lacks conserved residue(s) required for the propagation of feature annotation.</text>
</comment>
<dbReference type="SMART" id="SM00355">
    <property type="entry name" value="ZnF_C2H2"/>
    <property type="match status" value="5"/>
</dbReference>
<evidence type="ECO:0000259" key="10">
    <source>
        <dbReference type="PROSITE" id="PS51915"/>
    </source>
</evidence>
<dbReference type="PROSITE" id="PS50157">
    <property type="entry name" value="ZINC_FINGER_C2H2_2"/>
    <property type="match status" value="1"/>
</dbReference>
<evidence type="ECO:0000313" key="12">
    <source>
        <dbReference type="Proteomes" id="UP000249218"/>
    </source>
</evidence>
<sequence length="342" mass="39435">MLPGLLLSCTGVQIKHNDGLPQNMCKNCMNNFNNNLKFRKQCKQAETLLLKIKTENDETLMKSHDYTEEQEDSNLKSELKGIKFEPTDTEFENKPLKLYLQTNEDIHIPEINENTLLNEDNFTEDTVLKIEENIDNETQNITNKKSTEVPYILTDTVTDKTTRVICKLCTKELSIRSIDAHMMRRHPGADERKVRCELCDKYVMRNKMNRHRVMMHGSAGVKCGYCKSEFNSKEQLLDHVESCTAKVRKRKINESGRTMAECDICKMKMQRASLNKHKAVTHAGLRPVCEHCGKSFGNKFRLNEHYRAKHGYEKFQCGTCEFQSAGIVAMRVGSYCYTSHSI</sequence>
<proteinExistence type="predicted"/>
<dbReference type="PROSITE" id="PS51915">
    <property type="entry name" value="ZAD"/>
    <property type="match status" value="1"/>
</dbReference>
<keyword evidence="3" id="KW-0677">Repeat</keyword>
<name>A0A2W1BCX4_HELAM</name>
<dbReference type="Proteomes" id="UP000249218">
    <property type="component" value="Unassembled WGS sequence"/>
</dbReference>
<protein>
    <submittedName>
        <fullName evidence="11">Uncharacterized protein</fullName>
    </submittedName>
</protein>
<dbReference type="AlphaFoldDB" id="A0A2W1BCX4"/>
<reference evidence="11 12" key="1">
    <citation type="journal article" date="2017" name="BMC Biol.">
        <title>Genomic innovations, transcriptional plasticity and gene loss underlying the evolution and divergence of two highly polyphagous and invasive Helicoverpa pest species.</title>
        <authorList>
            <person name="Pearce S.L."/>
            <person name="Clarke D.F."/>
            <person name="East P.D."/>
            <person name="Elfekih S."/>
            <person name="Gordon K.H."/>
            <person name="Jermiin L.S."/>
            <person name="McGaughran A."/>
            <person name="Oakeshott J.G."/>
            <person name="Papanikolaou A."/>
            <person name="Perera O.P."/>
            <person name="Rane R.V."/>
            <person name="Richards S."/>
            <person name="Tay W.T."/>
            <person name="Walsh T.K."/>
            <person name="Anderson A."/>
            <person name="Anderson C.J."/>
            <person name="Asgari S."/>
            <person name="Board P.G."/>
            <person name="Bretschneider A."/>
            <person name="Campbell P.M."/>
            <person name="Chertemps T."/>
            <person name="Christeller J.T."/>
            <person name="Coppin C.W."/>
            <person name="Downes S.J."/>
            <person name="Duan G."/>
            <person name="Farnsworth C.A."/>
            <person name="Good R.T."/>
            <person name="Han L.B."/>
            <person name="Han Y.C."/>
            <person name="Hatje K."/>
            <person name="Horne I."/>
            <person name="Huang Y.P."/>
            <person name="Hughes D.S."/>
            <person name="Jacquin-Joly E."/>
            <person name="James W."/>
            <person name="Jhangiani S."/>
            <person name="Kollmar M."/>
            <person name="Kuwar S.S."/>
            <person name="Li S."/>
            <person name="Liu N.Y."/>
            <person name="Maibeche M.T."/>
            <person name="Miller J.R."/>
            <person name="Montagne N."/>
            <person name="Perry T."/>
            <person name="Qu J."/>
            <person name="Song S.V."/>
            <person name="Sutton G.G."/>
            <person name="Vogel H."/>
            <person name="Walenz B.P."/>
            <person name="Xu W."/>
            <person name="Zhang H.J."/>
            <person name="Zou Z."/>
            <person name="Batterham P."/>
            <person name="Edwards O.R."/>
            <person name="Feyereisen R."/>
            <person name="Gibbs R.A."/>
            <person name="Heckel D.G."/>
            <person name="McGrath A."/>
            <person name="Robin C."/>
            <person name="Scherer S.E."/>
            <person name="Worley K.C."/>
            <person name="Wu Y.D."/>
        </authorList>
    </citation>
    <scope>NUCLEOTIDE SEQUENCE [LARGE SCALE GENOMIC DNA]</scope>
    <source>
        <strain evidence="11">Harm_GR_Male_#8</strain>
        <tissue evidence="11">Whole organism</tissue>
    </source>
</reference>
<evidence type="ECO:0000256" key="8">
    <source>
        <dbReference type="PROSITE-ProRule" id="PRU01263"/>
    </source>
</evidence>
<dbReference type="SUPFAM" id="SSF57716">
    <property type="entry name" value="Glucocorticoid receptor-like (DNA-binding domain)"/>
    <property type="match status" value="1"/>
</dbReference>
<dbReference type="OrthoDB" id="6067523at2759"/>
<feature type="domain" description="ZAD" evidence="10">
    <location>
        <begin position="1"/>
        <end position="52"/>
    </location>
</feature>
<keyword evidence="6" id="KW-0539">Nucleus</keyword>
<evidence type="ECO:0000256" key="2">
    <source>
        <dbReference type="ARBA" id="ARBA00022723"/>
    </source>
</evidence>
<keyword evidence="2" id="KW-0479">Metal-binding</keyword>
<evidence type="ECO:0000256" key="7">
    <source>
        <dbReference type="PROSITE-ProRule" id="PRU00042"/>
    </source>
</evidence>
<comment type="subcellular location">
    <subcellularLocation>
        <location evidence="1">Nucleus</location>
    </subcellularLocation>
</comment>
<feature type="domain" description="C2H2-type" evidence="9">
    <location>
        <begin position="287"/>
        <end position="315"/>
    </location>
</feature>
<dbReference type="GO" id="GO:0008270">
    <property type="term" value="F:zinc ion binding"/>
    <property type="evidence" value="ECO:0007669"/>
    <property type="project" value="UniProtKB-KW"/>
</dbReference>
<dbReference type="GO" id="GO:0005634">
    <property type="term" value="C:nucleus"/>
    <property type="evidence" value="ECO:0007669"/>
    <property type="project" value="UniProtKB-SubCell"/>
</dbReference>
<evidence type="ECO:0000313" key="11">
    <source>
        <dbReference type="EMBL" id="PZC70760.1"/>
    </source>
</evidence>
<evidence type="ECO:0000259" key="9">
    <source>
        <dbReference type="PROSITE" id="PS50157"/>
    </source>
</evidence>
<keyword evidence="5" id="KW-0862">Zinc</keyword>